<sequence>MLRIVLPELPQRLILIKWVWMSWMVLCVLLSGSRCLVTVHQPPVVTSVLGRDVVMPCELRLTDDERMVTPPVLYWIYMTHADTRRLWNPSEEYKGRIDLLEKSLNSSNKSILLKNVQWADSGKYQCKLSITTEREQSFRRKGNDTLLTVYENLIFNLTNHNASHLHCKVNVSRQDPGFVLAIFHNGCKLQTVVFSQEDPDLPYTTLSETISLMGGGKYECQLHHSEDLVAKSIFYYNPPVTGKDWDAENNVSTTCLTAVSGLVVVFPEPWLLYIALLLVPITFLLGLLTARLLIKH</sequence>
<keyword evidence="6 11" id="KW-0472">Membrane</keyword>
<reference evidence="14" key="2">
    <citation type="submission" date="2019-02" db="EMBL/GenBank/DDBJ databases">
        <title>Opniocepnalus argus Var Kimnra genome.</title>
        <authorList>
            <person name="Zhou C."/>
            <person name="Xiao S."/>
        </authorList>
    </citation>
    <scope>NUCLEOTIDE SEQUENCE [LARGE SCALE GENOMIC DNA]</scope>
</reference>
<evidence type="ECO:0000313" key="14">
    <source>
        <dbReference type="Proteomes" id="UP000503349"/>
    </source>
</evidence>
<dbReference type="InterPro" id="IPR013783">
    <property type="entry name" value="Ig-like_fold"/>
</dbReference>
<gene>
    <name evidence="13" type="ORF">EXN66_Car007928</name>
</gene>
<dbReference type="PANTHER" id="PTHR25466:SF14">
    <property type="entry name" value="BUTYROPHILIN SUBFAMILY 2 MEMBER A2-LIKE-RELATED"/>
    <property type="match status" value="1"/>
</dbReference>
<keyword evidence="2" id="KW-1003">Cell membrane</keyword>
<evidence type="ECO:0000256" key="6">
    <source>
        <dbReference type="ARBA" id="ARBA00023136"/>
    </source>
</evidence>
<dbReference type="Proteomes" id="UP000503349">
    <property type="component" value="Chromosome 7"/>
</dbReference>
<evidence type="ECO:0000256" key="2">
    <source>
        <dbReference type="ARBA" id="ARBA00022475"/>
    </source>
</evidence>
<dbReference type="InterPro" id="IPR051713">
    <property type="entry name" value="T-cell_Activation_Regulation"/>
</dbReference>
<evidence type="ECO:0000256" key="7">
    <source>
        <dbReference type="ARBA" id="ARBA00023157"/>
    </source>
</evidence>
<dbReference type="InterPro" id="IPR036179">
    <property type="entry name" value="Ig-like_dom_sf"/>
</dbReference>
<dbReference type="GO" id="GO:0009897">
    <property type="term" value="C:external side of plasma membrane"/>
    <property type="evidence" value="ECO:0007669"/>
    <property type="project" value="TreeGrafter"/>
</dbReference>
<dbReference type="GO" id="GO:0031295">
    <property type="term" value="P:T cell costimulation"/>
    <property type="evidence" value="ECO:0007669"/>
    <property type="project" value="TreeGrafter"/>
</dbReference>
<keyword evidence="4" id="KW-0732">Signal</keyword>
<dbReference type="Pfam" id="PF07686">
    <property type="entry name" value="V-set"/>
    <property type="match status" value="1"/>
</dbReference>
<proteinExistence type="predicted"/>
<dbReference type="InterPro" id="IPR013106">
    <property type="entry name" value="Ig_V-set"/>
</dbReference>
<dbReference type="GO" id="GO:0042102">
    <property type="term" value="P:positive regulation of T cell proliferation"/>
    <property type="evidence" value="ECO:0007669"/>
    <property type="project" value="TreeGrafter"/>
</dbReference>
<dbReference type="SMART" id="SM00409">
    <property type="entry name" value="IG"/>
    <property type="match status" value="1"/>
</dbReference>
<dbReference type="InterPro" id="IPR003599">
    <property type="entry name" value="Ig_sub"/>
</dbReference>
<evidence type="ECO:0000256" key="10">
    <source>
        <dbReference type="ARBA" id="ARBA00023319"/>
    </source>
</evidence>
<dbReference type="AlphaFoldDB" id="A0A6G1PPQ8"/>
<keyword evidence="9" id="KW-0325">Glycoprotein</keyword>
<dbReference type="GO" id="GO:0071222">
    <property type="term" value="P:cellular response to lipopolysaccharide"/>
    <property type="evidence" value="ECO:0007669"/>
    <property type="project" value="TreeGrafter"/>
</dbReference>
<organism evidence="13 14">
    <name type="scientific">Channa argus</name>
    <name type="common">Northern snakehead</name>
    <name type="synonym">Ophicephalus argus</name>
    <dbReference type="NCBI Taxonomy" id="215402"/>
    <lineage>
        <taxon>Eukaryota</taxon>
        <taxon>Metazoa</taxon>
        <taxon>Chordata</taxon>
        <taxon>Craniata</taxon>
        <taxon>Vertebrata</taxon>
        <taxon>Euteleostomi</taxon>
        <taxon>Actinopterygii</taxon>
        <taxon>Neopterygii</taxon>
        <taxon>Teleostei</taxon>
        <taxon>Neoteleostei</taxon>
        <taxon>Acanthomorphata</taxon>
        <taxon>Anabantaria</taxon>
        <taxon>Anabantiformes</taxon>
        <taxon>Channoidei</taxon>
        <taxon>Channidae</taxon>
        <taxon>Channa</taxon>
    </lineage>
</organism>
<dbReference type="SUPFAM" id="SSF48726">
    <property type="entry name" value="Immunoglobulin"/>
    <property type="match status" value="1"/>
</dbReference>
<reference evidence="13 14" key="1">
    <citation type="submission" date="2019-02" db="EMBL/GenBank/DDBJ databases">
        <title>Opniocepnalus argus genome.</title>
        <authorList>
            <person name="Zhou C."/>
            <person name="Xiao S."/>
        </authorList>
    </citation>
    <scope>NUCLEOTIDE SEQUENCE [LARGE SCALE GENOMIC DNA]</scope>
    <source>
        <strain evidence="13">OARG1902GOOAL</strain>
        <tissue evidence="13">Muscle</tissue>
    </source>
</reference>
<dbReference type="InterPro" id="IPR007110">
    <property type="entry name" value="Ig-like_dom"/>
</dbReference>
<dbReference type="EMBL" id="CM015718">
    <property type="protein sequence ID" value="KAF3692252.1"/>
    <property type="molecule type" value="Genomic_DNA"/>
</dbReference>
<name>A0A6G1PPQ8_CHAAH</name>
<dbReference type="Gene3D" id="2.60.40.10">
    <property type="entry name" value="Immunoglobulins"/>
    <property type="match status" value="1"/>
</dbReference>
<evidence type="ECO:0000256" key="8">
    <source>
        <dbReference type="ARBA" id="ARBA00023170"/>
    </source>
</evidence>
<dbReference type="PANTHER" id="PTHR25466">
    <property type="entry name" value="T-LYMPHOCYTE ACTIVATION ANTIGEN"/>
    <property type="match status" value="1"/>
</dbReference>
<keyword evidence="3 11" id="KW-0812">Transmembrane</keyword>
<accession>A0A6G1PPQ8</accession>
<dbReference type="PROSITE" id="PS50835">
    <property type="entry name" value="IG_LIKE"/>
    <property type="match status" value="1"/>
</dbReference>
<dbReference type="GO" id="GO:0006955">
    <property type="term" value="P:immune response"/>
    <property type="evidence" value="ECO:0007669"/>
    <property type="project" value="TreeGrafter"/>
</dbReference>
<keyword evidence="10" id="KW-0393">Immunoglobulin domain</keyword>
<dbReference type="GO" id="GO:0007166">
    <property type="term" value="P:cell surface receptor signaling pathway"/>
    <property type="evidence" value="ECO:0007669"/>
    <property type="project" value="TreeGrafter"/>
</dbReference>
<feature type="transmembrane region" description="Helical" evidence="11">
    <location>
        <begin position="270"/>
        <end position="294"/>
    </location>
</feature>
<comment type="subcellular location">
    <subcellularLocation>
        <location evidence="1">Cell membrane</location>
        <topology evidence="1">Single-pass type I membrane protein</topology>
    </subcellularLocation>
</comment>
<evidence type="ECO:0000256" key="11">
    <source>
        <dbReference type="SAM" id="Phobius"/>
    </source>
</evidence>
<feature type="domain" description="Ig-like" evidence="12">
    <location>
        <begin position="50"/>
        <end position="137"/>
    </location>
</feature>
<evidence type="ECO:0000313" key="13">
    <source>
        <dbReference type="EMBL" id="KAF3692252.1"/>
    </source>
</evidence>
<keyword evidence="7" id="KW-1015">Disulfide bond</keyword>
<evidence type="ECO:0000256" key="9">
    <source>
        <dbReference type="ARBA" id="ARBA00023180"/>
    </source>
</evidence>
<evidence type="ECO:0000256" key="5">
    <source>
        <dbReference type="ARBA" id="ARBA00022989"/>
    </source>
</evidence>
<keyword evidence="5 11" id="KW-1133">Transmembrane helix</keyword>
<evidence type="ECO:0000259" key="12">
    <source>
        <dbReference type="PROSITE" id="PS50835"/>
    </source>
</evidence>
<evidence type="ECO:0000256" key="3">
    <source>
        <dbReference type="ARBA" id="ARBA00022692"/>
    </source>
</evidence>
<dbReference type="GO" id="GO:0042130">
    <property type="term" value="P:negative regulation of T cell proliferation"/>
    <property type="evidence" value="ECO:0007669"/>
    <property type="project" value="TreeGrafter"/>
</dbReference>
<evidence type="ECO:0000256" key="1">
    <source>
        <dbReference type="ARBA" id="ARBA00004251"/>
    </source>
</evidence>
<keyword evidence="14" id="KW-1185">Reference proteome</keyword>
<protein>
    <recommendedName>
        <fullName evidence="12">Ig-like domain-containing protein</fullName>
    </recommendedName>
</protein>
<evidence type="ECO:0000256" key="4">
    <source>
        <dbReference type="ARBA" id="ARBA00022729"/>
    </source>
</evidence>
<keyword evidence="8" id="KW-0675">Receptor</keyword>